<dbReference type="GO" id="GO:0005730">
    <property type="term" value="C:nucleolus"/>
    <property type="evidence" value="ECO:0007669"/>
    <property type="project" value="UniProtKB-SubCell"/>
</dbReference>
<evidence type="ECO:0000256" key="1">
    <source>
        <dbReference type="ARBA" id="ARBA00004604"/>
    </source>
</evidence>
<evidence type="ECO:0000256" key="8">
    <source>
        <dbReference type="SAM" id="Coils"/>
    </source>
</evidence>
<gene>
    <name evidence="10" type="ORF">Poli38472_009068</name>
</gene>
<organism evidence="10 11">
    <name type="scientific">Pythium oligandrum</name>
    <name type="common">Mycoparasitic fungus</name>
    <dbReference type="NCBI Taxonomy" id="41045"/>
    <lineage>
        <taxon>Eukaryota</taxon>
        <taxon>Sar</taxon>
        <taxon>Stramenopiles</taxon>
        <taxon>Oomycota</taxon>
        <taxon>Peronosporomycetes</taxon>
        <taxon>Pythiales</taxon>
        <taxon>Pythiaceae</taxon>
        <taxon>Pythium</taxon>
    </lineage>
</organism>
<feature type="coiled-coil region" evidence="8">
    <location>
        <begin position="117"/>
        <end position="153"/>
    </location>
</feature>
<accession>A0A8K1CLI4</accession>
<reference evidence="10" key="1">
    <citation type="submission" date="2019-03" db="EMBL/GenBank/DDBJ databases">
        <title>Long read genome sequence of the mycoparasitic Pythium oligandrum ATCC 38472 isolated from sugarbeet rhizosphere.</title>
        <authorList>
            <person name="Gaulin E."/>
        </authorList>
    </citation>
    <scope>NUCLEOTIDE SEQUENCE</scope>
    <source>
        <strain evidence="10">ATCC 38472_TT</strain>
    </source>
</reference>
<evidence type="ECO:0000256" key="2">
    <source>
        <dbReference type="ARBA" id="ARBA00006916"/>
    </source>
</evidence>
<dbReference type="InterPro" id="IPR050786">
    <property type="entry name" value="EFG1_rRNA-proc"/>
</dbReference>
<evidence type="ECO:0000313" key="11">
    <source>
        <dbReference type="Proteomes" id="UP000794436"/>
    </source>
</evidence>
<evidence type="ECO:0000256" key="6">
    <source>
        <dbReference type="ARBA" id="ARBA00023054"/>
    </source>
</evidence>
<dbReference type="OrthoDB" id="47732at2759"/>
<evidence type="ECO:0000256" key="9">
    <source>
        <dbReference type="SAM" id="MobiDB-lite"/>
    </source>
</evidence>
<comment type="caution">
    <text evidence="10">The sequence shown here is derived from an EMBL/GenBank/DDBJ whole genome shotgun (WGS) entry which is preliminary data.</text>
</comment>
<dbReference type="GO" id="GO:0030688">
    <property type="term" value="C:preribosome, small subunit precursor"/>
    <property type="evidence" value="ECO:0007669"/>
    <property type="project" value="TreeGrafter"/>
</dbReference>
<evidence type="ECO:0000313" key="10">
    <source>
        <dbReference type="EMBL" id="TMW64901.1"/>
    </source>
</evidence>
<feature type="compositionally biased region" description="Acidic residues" evidence="9">
    <location>
        <begin position="259"/>
        <end position="283"/>
    </location>
</feature>
<evidence type="ECO:0000256" key="4">
    <source>
        <dbReference type="ARBA" id="ARBA00019827"/>
    </source>
</evidence>
<dbReference type="Pfam" id="PF10153">
    <property type="entry name" value="Efg1"/>
    <property type="match status" value="1"/>
</dbReference>
<keyword evidence="6 8" id="KW-0175">Coiled coil</keyword>
<dbReference type="InterPro" id="IPR019310">
    <property type="entry name" value="Efg1"/>
</dbReference>
<dbReference type="GO" id="GO:0000462">
    <property type="term" value="P:maturation of SSU-rRNA from tricistronic rRNA transcript (SSU-rRNA, 5.8S rRNA, LSU-rRNA)"/>
    <property type="evidence" value="ECO:0007669"/>
    <property type="project" value="TreeGrafter"/>
</dbReference>
<dbReference type="PANTHER" id="PTHR33911">
    <property type="entry name" value="RRNA-PROCESSING PROTEIN EFG1"/>
    <property type="match status" value="1"/>
</dbReference>
<comment type="subcellular location">
    <subcellularLocation>
        <location evidence="1">Nucleus</location>
        <location evidence="1">Nucleolus</location>
    </subcellularLocation>
</comment>
<dbReference type="Proteomes" id="UP000794436">
    <property type="component" value="Unassembled WGS sequence"/>
</dbReference>
<name>A0A8K1CLI4_PYTOL</name>
<keyword evidence="5" id="KW-0698">rRNA processing</keyword>
<evidence type="ECO:0000256" key="3">
    <source>
        <dbReference type="ARBA" id="ARBA00018689"/>
    </source>
</evidence>
<evidence type="ECO:0000256" key="7">
    <source>
        <dbReference type="ARBA" id="ARBA00023242"/>
    </source>
</evidence>
<feature type="region of interest" description="Disordered" evidence="9">
    <location>
        <begin position="221"/>
        <end position="283"/>
    </location>
</feature>
<evidence type="ECO:0000256" key="5">
    <source>
        <dbReference type="ARBA" id="ARBA00022552"/>
    </source>
</evidence>
<dbReference type="AlphaFoldDB" id="A0A8K1CLI4"/>
<sequence>MGRKWMCATLNYLPANHHHGALDEKQLAIMPPTAGTRLRFKKVLSKKPFKKQKKVPSLKNRIRALERFLKRDNIDAETKSAKEKELDQLHQERDGKVQVEEEKKIAEKYKKPRFFERVKLMRKLKQAQSHMEKASDAKEKRKYEKEYEKHRQDLIYIYYFPKAEPYISLFPAKPLSENVLKRQAELRAAATKQFDEEQPLDAFHKFCYADGHAANSGAAALLAKKPTKEEEKKKKKPRNKKDKTEGGATSSKKSRVVADEDEVSDAEMAEGAGDEEEDDDFFL</sequence>
<dbReference type="PANTHER" id="PTHR33911:SF1">
    <property type="entry name" value="RRNA-PROCESSING PROTEIN EFG1"/>
    <property type="match status" value="1"/>
</dbReference>
<dbReference type="EMBL" id="SPLM01000038">
    <property type="protein sequence ID" value="TMW64901.1"/>
    <property type="molecule type" value="Genomic_DNA"/>
</dbReference>
<keyword evidence="11" id="KW-1185">Reference proteome</keyword>
<protein>
    <recommendedName>
        <fullName evidence="3">rRNA-processing protein EFG1</fullName>
    </recommendedName>
    <alternativeName>
        <fullName evidence="4">rRNA-processing protein efg1</fullName>
    </alternativeName>
</protein>
<keyword evidence="7" id="KW-0539">Nucleus</keyword>
<comment type="similarity">
    <text evidence="2">Belongs to the EFG1 family.</text>
</comment>
<proteinExistence type="inferred from homology"/>